<evidence type="ECO:0000259" key="16">
    <source>
        <dbReference type="PROSITE" id="PS50110"/>
    </source>
</evidence>
<sequence length="1136" mass="126177">MFARSKHQERRQPPRAGADGRGGRASGETASRAGEPDFRALFESAPECYLVVDPSFTVVAASDAFLRTRLVSREAILRRNLFEVFPDNPDDPNATGTRNLRASLERVFAMGVPETMAVQKYDIRRPASEGGGFTERYYSPTNTPVFDEKGNVTHVVHRGEDVTEFMLLKKLGGEQSRIVEEERTRADRMESELYHRAQEIQQANEQLRVANEKLNRLDELKTRFFSNVSHEFRTPLTLMLGPVEELLHGGHGSLPDEQRREIEVVRRNARRLLKLVNTLLDFSRIEAARLQVAYEPTDLAVLTAELANTFRSVVERAGLVYDVDCPPLPEPVYVDREMWEKIVLNLISNAFKFTFEGAIEVSLRWAGDCVKLSVRDTGTGIAEEELPRLFERFHRVQRARGRTFEGSGIGLALVRELVGFHKGTVSVTSTVGQGSTFTVSLPVGAAHLPAERIGVERELGLSATNAAAFVEEAAHWIDAPARVETERPPPSRPAPAGIRAHILLAEDNADMQRYISRLLEHHHDVEVVGDGIEALARARARVPDLILTDVMMPGMDGFALVRALRTDPRTQTVPVVMLSARASESARVEGAEFGADDYLVKPFSPRELLARVDARIELSRLRRQVAQETERLRESEKRFRTLADNAPVIIWLTDATGACHYINATWERITGQSPEDAHGVGWLDPIHPEDRPRVGQIFRAAVARHEPFNFEYRLRIVDGSYRWFLDYGVPRRGEDRGYLGHIGSCTDITERKLAEQMQAEADRRKDEFLAMLAHELRNPLAPMRMALHIIRARQANAATDRHLQILERQTDNLARLVDDLLDVSRLTRGKIELRKERLDIATVVTRAVDATRGLIEGRHHTLTVELPAAPVTVFADAVRLEQILVNLLTNAAKYTDPGGHITLHATRVGAQVEIYVHDDGVGIAPHMLDRVWHIFEQAERTLDRAQGGLGIGLSIVRHLVEMHGGTVEAQSPGLGQGSTFFVWLPLAPEEPARITTERAAPARIGATTPSPAGRRLRVLVVDDNVDAAAMIAELVREHGHDVRVVHDGLGALAEAEEQHPEVVFLDIGLPGMDGYEVARRLRASGHGPAELVALTGYGQESDRRLAAAAGFTEHLVKPAHPDEVLGLLDAVAAAAD</sequence>
<feature type="domain" description="Response regulatory" evidence="16">
    <location>
        <begin position="501"/>
        <end position="616"/>
    </location>
</feature>
<dbReference type="InterPro" id="IPR001610">
    <property type="entry name" value="PAC"/>
</dbReference>
<dbReference type="FunFam" id="3.30.565.10:FF:000023">
    <property type="entry name" value="PAS domain-containing sensor histidine kinase"/>
    <property type="match status" value="1"/>
</dbReference>
<keyword evidence="9" id="KW-0067">ATP-binding</keyword>
<feature type="domain" description="Response regulatory" evidence="16">
    <location>
        <begin position="1017"/>
        <end position="1132"/>
    </location>
</feature>
<dbReference type="Gene3D" id="3.40.50.2300">
    <property type="match status" value="2"/>
</dbReference>
<feature type="domain" description="Histidine kinase" evidence="15">
    <location>
        <begin position="771"/>
        <end position="988"/>
    </location>
</feature>
<evidence type="ECO:0000256" key="2">
    <source>
        <dbReference type="ARBA" id="ARBA00004236"/>
    </source>
</evidence>
<dbReference type="InterPro" id="IPR036097">
    <property type="entry name" value="HisK_dim/P_sf"/>
</dbReference>
<keyword evidence="4" id="KW-1003">Cell membrane</keyword>
<evidence type="ECO:0000256" key="3">
    <source>
        <dbReference type="ARBA" id="ARBA00012438"/>
    </source>
</evidence>
<evidence type="ECO:0000259" key="18">
    <source>
        <dbReference type="PROSITE" id="PS50113"/>
    </source>
</evidence>
<keyword evidence="8" id="KW-0418">Kinase</keyword>
<dbReference type="EMBL" id="SSMQ01000018">
    <property type="protein sequence ID" value="TKD06645.1"/>
    <property type="molecule type" value="Genomic_DNA"/>
</dbReference>
<dbReference type="FunFam" id="3.30.450.20:FF:000099">
    <property type="entry name" value="Sensory box sensor histidine kinase"/>
    <property type="match status" value="1"/>
</dbReference>
<evidence type="ECO:0000313" key="20">
    <source>
        <dbReference type="EMBL" id="TKD06645.1"/>
    </source>
</evidence>
<dbReference type="RefSeq" id="WP_136930496.1">
    <property type="nucleotide sequence ID" value="NZ_SSMQ01000018.1"/>
</dbReference>
<dbReference type="Pfam" id="PF00512">
    <property type="entry name" value="HisKA"/>
    <property type="match status" value="2"/>
</dbReference>
<evidence type="ECO:0000256" key="9">
    <source>
        <dbReference type="ARBA" id="ARBA00022840"/>
    </source>
</evidence>
<comment type="catalytic activity">
    <reaction evidence="1">
        <text>ATP + protein L-histidine = ADP + protein N-phospho-L-histidine.</text>
        <dbReference type="EC" id="2.7.13.3"/>
    </reaction>
</comment>
<dbReference type="PROSITE" id="PS50206">
    <property type="entry name" value="RHODANESE_3"/>
    <property type="match status" value="1"/>
</dbReference>
<accession>A0A4U1JB95</accession>
<feature type="modified residue" description="4-aspartylphosphate" evidence="12">
    <location>
        <position position="1066"/>
    </location>
</feature>
<dbReference type="PRINTS" id="PR00344">
    <property type="entry name" value="BCTRLSENSOR"/>
</dbReference>
<dbReference type="InterPro" id="IPR004358">
    <property type="entry name" value="Sig_transdc_His_kin-like_C"/>
</dbReference>
<dbReference type="PANTHER" id="PTHR43547:SF2">
    <property type="entry name" value="HYBRID SIGNAL TRANSDUCTION HISTIDINE KINASE C"/>
    <property type="match status" value="1"/>
</dbReference>
<dbReference type="SUPFAM" id="SSF47384">
    <property type="entry name" value="Homodimeric domain of signal transducing histidine kinase"/>
    <property type="match status" value="2"/>
</dbReference>
<evidence type="ECO:0000256" key="5">
    <source>
        <dbReference type="ARBA" id="ARBA00022553"/>
    </source>
</evidence>
<dbReference type="PROSITE" id="PS50112">
    <property type="entry name" value="PAS"/>
    <property type="match status" value="1"/>
</dbReference>
<dbReference type="SMART" id="SM00448">
    <property type="entry name" value="REC"/>
    <property type="match status" value="2"/>
</dbReference>
<keyword evidence="13" id="KW-0175">Coiled coil</keyword>
<dbReference type="GO" id="GO:0000155">
    <property type="term" value="F:phosphorelay sensor kinase activity"/>
    <property type="evidence" value="ECO:0007669"/>
    <property type="project" value="InterPro"/>
</dbReference>
<comment type="caution">
    <text evidence="20">The sequence shown here is derived from an EMBL/GenBank/DDBJ whole genome shotgun (WGS) entry which is preliminary data.</text>
</comment>
<dbReference type="SUPFAM" id="SSF52172">
    <property type="entry name" value="CheY-like"/>
    <property type="match status" value="2"/>
</dbReference>
<dbReference type="InterPro" id="IPR001763">
    <property type="entry name" value="Rhodanese-like_dom"/>
</dbReference>
<dbReference type="InterPro" id="IPR036890">
    <property type="entry name" value="HATPase_C_sf"/>
</dbReference>
<dbReference type="PROSITE" id="PS50109">
    <property type="entry name" value="HIS_KIN"/>
    <property type="match status" value="2"/>
</dbReference>
<dbReference type="Proteomes" id="UP000309215">
    <property type="component" value="Unassembled WGS sequence"/>
</dbReference>
<evidence type="ECO:0000259" key="19">
    <source>
        <dbReference type="PROSITE" id="PS50206"/>
    </source>
</evidence>
<dbReference type="FunFam" id="1.10.287.130:FF:000045">
    <property type="entry name" value="Two-component system sensor histidine kinase/response regulator"/>
    <property type="match status" value="1"/>
</dbReference>
<dbReference type="Gene3D" id="1.10.287.130">
    <property type="match status" value="2"/>
</dbReference>
<evidence type="ECO:0000256" key="4">
    <source>
        <dbReference type="ARBA" id="ARBA00022475"/>
    </source>
</evidence>
<feature type="domain" description="Rhodanese" evidence="19">
    <location>
        <begin position="1017"/>
        <end position="1057"/>
    </location>
</feature>
<dbReference type="SMART" id="SM00387">
    <property type="entry name" value="HATPase_c"/>
    <property type="match status" value="2"/>
</dbReference>
<dbReference type="Pfam" id="PF02518">
    <property type="entry name" value="HATPase_c"/>
    <property type="match status" value="2"/>
</dbReference>
<evidence type="ECO:0000256" key="7">
    <source>
        <dbReference type="ARBA" id="ARBA00022741"/>
    </source>
</evidence>
<dbReference type="Gene3D" id="3.30.565.10">
    <property type="entry name" value="Histidine kinase-like ATPase, C-terminal domain"/>
    <property type="match status" value="2"/>
</dbReference>
<dbReference type="InterPro" id="IPR013656">
    <property type="entry name" value="PAS_4"/>
</dbReference>
<evidence type="ECO:0000313" key="21">
    <source>
        <dbReference type="Proteomes" id="UP000309215"/>
    </source>
</evidence>
<keyword evidence="7" id="KW-0547">Nucleotide-binding</keyword>
<dbReference type="CDD" id="cd00130">
    <property type="entry name" value="PAS"/>
    <property type="match status" value="1"/>
</dbReference>
<evidence type="ECO:0000259" key="17">
    <source>
        <dbReference type="PROSITE" id="PS50112"/>
    </source>
</evidence>
<keyword evidence="5 12" id="KW-0597">Phosphoprotein</keyword>
<dbReference type="EC" id="2.7.13.3" evidence="3"/>
<evidence type="ECO:0000256" key="6">
    <source>
        <dbReference type="ARBA" id="ARBA00022679"/>
    </source>
</evidence>
<evidence type="ECO:0000256" key="11">
    <source>
        <dbReference type="ARBA" id="ARBA00023136"/>
    </source>
</evidence>
<dbReference type="SUPFAM" id="SSF55874">
    <property type="entry name" value="ATPase domain of HSP90 chaperone/DNA topoisomerase II/histidine kinase"/>
    <property type="match status" value="2"/>
</dbReference>
<name>A0A4U1JB95_9BACT</name>
<dbReference type="InterPro" id="IPR035965">
    <property type="entry name" value="PAS-like_dom_sf"/>
</dbReference>
<dbReference type="SMART" id="SM00091">
    <property type="entry name" value="PAS"/>
    <property type="match status" value="2"/>
</dbReference>
<dbReference type="AlphaFoldDB" id="A0A4U1JB95"/>
<dbReference type="GO" id="GO:0005886">
    <property type="term" value="C:plasma membrane"/>
    <property type="evidence" value="ECO:0007669"/>
    <property type="project" value="UniProtKB-SubCell"/>
</dbReference>
<dbReference type="InterPro" id="IPR011006">
    <property type="entry name" value="CheY-like_superfamily"/>
</dbReference>
<reference evidence="20 21" key="1">
    <citation type="submission" date="2019-04" db="EMBL/GenBank/DDBJ databases">
        <authorList>
            <person name="Li Y."/>
            <person name="Wang J."/>
        </authorList>
    </citation>
    <scope>NUCLEOTIDE SEQUENCE [LARGE SCALE GENOMIC DNA]</scope>
    <source>
        <strain evidence="20 21">DSM 14668</strain>
    </source>
</reference>
<dbReference type="InterPro" id="IPR005467">
    <property type="entry name" value="His_kinase_dom"/>
</dbReference>
<dbReference type="SMART" id="SM00388">
    <property type="entry name" value="HisKA"/>
    <property type="match status" value="2"/>
</dbReference>
<dbReference type="Gene3D" id="3.30.450.20">
    <property type="entry name" value="PAS domain"/>
    <property type="match status" value="2"/>
</dbReference>
<keyword evidence="6" id="KW-0808">Transferase</keyword>
<evidence type="ECO:0000256" key="12">
    <source>
        <dbReference type="PROSITE-ProRule" id="PRU00169"/>
    </source>
</evidence>
<comment type="subcellular location">
    <subcellularLocation>
        <location evidence="2">Cell membrane</location>
    </subcellularLocation>
</comment>
<dbReference type="FunFam" id="3.30.565.10:FF:000006">
    <property type="entry name" value="Sensor histidine kinase WalK"/>
    <property type="match status" value="1"/>
</dbReference>
<dbReference type="InterPro" id="IPR013655">
    <property type="entry name" value="PAS_fold_3"/>
</dbReference>
<organism evidence="20 21">
    <name type="scientific">Polyangium fumosum</name>
    <dbReference type="NCBI Taxonomy" id="889272"/>
    <lineage>
        <taxon>Bacteria</taxon>
        <taxon>Pseudomonadati</taxon>
        <taxon>Myxococcota</taxon>
        <taxon>Polyangia</taxon>
        <taxon>Polyangiales</taxon>
        <taxon>Polyangiaceae</taxon>
        <taxon>Polyangium</taxon>
    </lineage>
</organism>
<evidence type="ECO:0000259" key="15">
    <source>
        <dbReference type="PROSITE" id="PS50109"/>
    </source>
</evidence>
<dbReference type="InterPro" id="IPR003594">
    <property type="entry name" value="HATPase_dom"/>
</dbReference>
<feature type="region of interest" description="Disordered" evidence="14">
    <location>
        <begin position="1"/>
        <end position="32"/>
    </location>
</feature>
<protein>
    <recommendedName>
        <fullName evidence="3">histidine kinase</fullName>
        <ecNumber evidence="3">2.7.13.3</ecNumber>
    </recommendedName>
</protein>
<evidence type="ECO:0000256" key="10">
    <source>
        <dbReference type="ARBA" id="ARBA00023012"/>
    </source>
</evidence>
<dbReference type="CDD" id="cd00082">
    <property type="entry name" value="HisKA"/>
    <property type="match status" value="2"/>
</dbReference>
<proteinExistence type="predicted"/>
<feature type="domain" description="PAS" evidence="17">
    <location>
        <begin position="635"/>
        <end position="705"/>
    </location>
</feature>
<dbReference type="Pfam" id="PF00072">
    <property type="entry name" value="Response_reg"/>
    <property type="match status" value="2"/>
</dbReference>
<evidence type="ECO:0000256" key="1">
    <source>
        <dbReference type="ARBA" id="ARBA00000085"/>
    </source>
</evidence>
<dbReference type="SMART" id="SM00086">
    <property type="entry name" value="PAC"/>
    <property type="match status" value="1"/>
</dbReference>
<feature type="domain" description="Histidine kinase" evidence="15">
    <location>
        <begin position="227"/>
        <end position="445"/>
    </location>
</feature>
<keyword evidence="11" id="KW-0472">Membrane</keyword>
<feature type="coiled-coil region" evidence="13">
    <location>
        <begin position="611"/>
        <end position="645"/>
    </location>
</feature>
<dbReference type="OrthoDB" id="5522912at2"/>
<feature type="domain" description="PAC" evidence="18">
    <location>
        <begin position="708"/>
        <end position="760"/>
    </location>
</feature>
<dbReference type="InterPro" id="IPR003661">
    <property type="entry name" value="HisK_dim/P_dom"/>
</dbReference>
<feature type="modified residue" description="4-aspartylphosphate" evidence="12">
    <location>
        <position position="549"/>
    </location>
</feature>
<dbReference type="InterPro" id="IPR001789">
    <property type="entry name" value="Sig_transdc_resp-reg_receiver"/>
</dbReference>
<keyword evidence="10" id="KW-0902">Two-component regulatory system</keyword>
<evidence type="ECO:0000256" key="8">
    <source>
        <dbReference type="ARBA" id="ARBA00022777"/>
    </source>
</evidence>
<dbReference type="SUPFAM" id="SSF55785">
    <property type="entry name" value="PYP-like sensor domain (PAS domain)"/>
    <property type="match status" value="2"/>
</dbReference>
<dbReference type="CDD" id="cd17580">
    <property type="entry name" value="REC_2_DhkD-like"/>
    <property type="match status" value="1"/>
</dbReference>
<gene>
    <name evidence="20" type="ORF">E8A74_19270</name>
</gene>
<dbReference type="PROSITE" id="PS50110">
    <property type="entry name" value="RESPONSE_REGULATORY"/>
    <property type="match status" value="2"/>
</dbReference>
<dbReference type="Pfam" id="PF08447">
    <property type="entry name" value="PAS_3"/>
    <property type="match status" value="1"/>
</dbReference>
<dbReference type="Pfam" id="PF08448">
    <property type="entry name" value="PAS_4"/>
    <property type="match status" value="1"/>
</dbReference>
<keyword evidence="21" id="KW-1185">Reference proteome</keyword>
<evidence type="ECO:0000256" key="14">
    <source>
        <dbReference type="SAM" id="MobiDB-lite"/>
    </source>
</evidence>
<dbReference type="PANTHER" id="PTHR43547">
    <property type="entry name" value="TWO-COMPONENT HISTIDINE KINASE"/>
    <property type="match status" value="1"/>
</dbReference>
<dbReference type="GO" id="GO:0005524">
    <property type="term" value="F:ATP binding"/>
    <property type="evidence" value="ECO:0007669"/>
    <property type="project" value="UniProtKB-KW"/>
</dbReference>
<dbReference type="InterPro" id="IPR000014">
    <property type="entry name" value="PAS"/>
</dbReference>
<dbReference type="InterPro" id="IPR000700">
    <property type="entry name" value="PAS-assoc_C"/>
</dbReference>
<evidence type="ECO:0000256" key="13">
    <source>
        <dbReference type="SAM" id="Coils"/>
    </source>
</evidence>
<dbReference type="PROSITE" id="PS50113">
    <property type="entry name" value="PAC"/>
    <property type="match status" value="1"/>
</dbReference>
<dbReference type="NCBIfam" id="TIGR00229">
    <property type="entry name" value="sensory_box"/>
    <property type="match status" value="1"/>
</dbReference>